<evidence type="ECO:0000256" key="1">
    <source>
        <dbReference type="ARBA" id="ARBA00010371"/>
    </source>
</evidence>
<dbReference type="InterPro" id="IPR044626">
    <property type="entry name" value="AOR-like"/>
</dbReference>
<dbReference type="SMART" id="SM00829">
    <property type="entry name" value="PKS_ER"/>
    <property type="match status" value="1"/>
</dbReference>
<dbReference type="SUPFAM" id="SSF51735">
    <property type="entry name" value="NAD(P)-binding Rossmann-fold domains"/>
    <property type="match status" value="1"/>
</dbReference>
<dbReference type="eggNOG" id="KOG1198">
    <property type="taxonomic scope" value="Eukaryota"/>
</dbReference>
<evidence type="ECO:0000256" key="2">
    <source>
        <dbReference type="ARBA" id="ARBA00023002"/>
    </source>
</evidence>
<protein>
    <recommendedName>
        <fullName evidence="4">Enoyl reductase (ER) domain-containing protein</fullName>
    </recommendedName>
</protein>
<comment type="similarity">
    <text evidence="1">Belongs to the zinc-containing alcohol dehydrogenase family. Quinone oxidoreductase subfamily.</text>
</comment>
<feature type="domain" description="Enoyl reductase (ER)" evidence="4">
    <location>
        <begin position="22"/>
        <end position="318"/>
    </location>
</feature>
<organism evidence="6">
    <name type="scientific">Selaginella moellendorffii</name>
    <name type="common">Spikemoss</name>
    <dbReference type="NCBI Taxonomy" id="88036"/>
    <lineage>
        <taxon>Eukaryota</taxon>
        <taxon>Viridiplantae</taxon>
        <taxon>Streptophyta</taxon>
        <taxon>Embryophyta</taxon>
        <taxon>Tracheophyta</taxon>
        <taxon>Lycopodiopsida</taxon>
        <taxon>Selaginellales</taxon>
        <taxon>Selaginellaceae</taxon>
        <taxon>Selaginella</taxon>
    </lineage>
</organism>
<dbReference type="InterPro" id="IPR011032">
    <property type="entry name" value="GroES-like_sf"/>
</dbReference>
<keyword evidence="6" id="KW-1185">Reference proteome</keyword>
<accession>D8QS05</accession>
<keyword evidence="3" id="KW-0520">NAD</keyword>
<dbReference type="Gene3D" id="3.40.50.720">
    <property type="entry name" value="NAD(P)-binding Rossmann-like Domain"/>
    <property type="match status" value="1"/>
</dbReference>
<dbReference type="InterPro" id="IPR036291">
    <property type="entry name" value="NAD(P)-bd_dom_sf"/>
</dbReference>
<proteinExistence type="inferred from homology"/>
<dbReference type="EMBL" id="GL377566">
    <property type="protein sequence ID" value="EFJ36854.1"/>
    <property type="molecule type" value="Genomic_DNA"/>
</dbReference>
<dbReference type="Proteomes" id="UP000001514">
    <property type="component" value="Unassembled WGS sequence"/>
</dbReference>
<dbReference type="GO" id="GO:0016628">
    <property type="term" value="F:oxidoreductase activity, acting on the CH-CH group of donors, NAD or NADP as acceptor"/>
    <property type="evidence" value="ECO:0007669"/>
    <property type="project" value="InterPro"/>
</dbReference>
<evidence type="ECO:0000259" key="4">
    <source>
        <dbReference type="SMART" id="SM00829"/>
    </source>
</evidence>
<name>D8QS05_SELML</name>
<dbReference type="STRING" id="88036.D8QS05"/>
<dbReference type="Pfam" id="PF13602">
    <property type="entry name" value="ADH_zinc_N_2"/>
    <property type="match status" value="1"/>
</dbReference>
<dbReference type="GO" id="GO:0008270">
    <property type="term" value="F:zinc ion binding"/>
    <property type="evidence" value="ECO:0007669"/>
    <property type="project" value="InterPro"/>
</dbReference>
<dbReference type="InterPro" id="IPR020843">
    <property type="entry name" value="ER"/>
</dbReference>
<dbReference type="InterPro" id="IPR013154">
    <property type="entry name" value="ADH-like_N"/>
</dbReference>
<dbReference type="SUPFAM" id="SSF50129">
    <property type="entry name" value="GroES-like"/>
    <property type="match status" value="1"/>
</dbReference>
<dbReference type="PANTHER" id="PTHR44573">
    <property type="entry name" value="NADPH-DEPENDENT ALKENAL/ONE OXIDOREDUCTASE, CHLOROPLASTIC"/>
    <property type="match status" value="1"/>
</dbReference>
<reference evidence="5 6" key="1">
    <citation type="journal article" date="2011" name="Science">
        <title>The Selaginella genome identifies genetic changes associated with the evolution of vascular plants.</title>
        <authorList>
            <person name="Banks J.A."/>
            <person name="Nishiyama T."/>
            <person name="Hasebe M."/>
            <person name="Bowman J.L."/>
            <person name="Gribskov M."/>
            <person name="dePamphilis C."/>
            <person name="Albert V.A."/>
            <person name="Aono N."/>
            <person name="Aoyama T."/>
            <person name="Ambrose B.A."/>
            <person name="Ashton N.W."/>
            <person name="Axtell M.J."/>
            <person name="Barker E."/>
            <person name="Barker M.S."/>
            <person name="Bennetzen J.L."/>
            <person name="Bonawitz N.D."/>
            <person name="Chapple C."/>
            <person name="Cheng C."/>
            <person name="Correa L.G."/>
            <person name="Dacre M."/>
            <person name="DeBarry J."/>
            <person name="Dreyer I."/>
            <person name="Elias M."/>
            <person name="Engstrom E.M."/>
            <person name="Estelle M."/>
            <person name="Feng L."/>
            <person name="Finet C."/>
            <person name="Floyd S.K."/>
            <person name="Frommer W.B."/>
            <person name="Fujita T."/>
            <person name="Gramzow L."/>
            <person name="Gutensohn M."/>
            <person name="Harholt J."/>
            <person name="Hattori M."/>
            <person name="Heyl A."/>
            <person name="Hirai T."/>
            <person name="Hiwatashi Y."/>
            <person name="Ishikawa M."/>
            <person name="Iwata M."/>
            <person name="Karol K.G."/>
            <person name="Koehler B."/>
            <person name="Kolukisaoglu U."/>
            <person name="Kubo M."/>
            <person name="Kurata T."/>
            <person name="Lalonde S."/>
            <person name="Li K."/>
            <person name="Li Y."/>
            <person name="Litt A."/>
            <person name="Lyons E."/>
            <person name="Manning G."/>
            <person name="Maruyama T."/>
            <person name="Michael T.P."/>
            <person name="Mikami K."/>
            <person name="Miyazaki S."/>
            <person name="Morinaga S."/>
            <person name="Murata T."/>
            <person name="Mueller-Roeber B."/>
            <person name="Nelson D.R."/>
            <person name="Obara M."/>
            <person name="Oguri Y."/>
            <person name="Olmstead R.G."/>
            <person name="Onodera N."/>
            <person name="Petersen B.L."/>
            <person name="Pils B."/>
            <person name="Prigge M."/>
            <person name="Rensing S.A."/>
            <person name="Riano-Pachon D.M."/>
            <person name="Roberts A.W."/>
            <person name="Sato Y."/>
            <person name="Scheller H.V."/>
            <person name="Schulz B."/>
            <person name="Schulz C."/>
            <person name="Shakirov E.V."/>
            <person name="Shibagaki N."/>
            <person name="Shinohara N."/>
            <person name="Shippen D.E."/>
            <person name="Soerensen I."/>
            <person name="Sotooka R."/>
            <person name="Sugimoto N."/>
            <person name="Sugita M."/>
            <person name="Sumikawa N."/>
            <person name="Tanurdzic M."/>
            <person name="Theissen G."/>
            <person name="Ulvskov P."/>
            <person name="Wakazuki S."/>
            <person name="Weng J.K."/>
            <person name="Willats W.W."/>
            <person name="Wipf D."/>
            <person name="Wolf P.G."/>
            <person name="Yang L."/>
            <person name="Zimmer A.D."/>
            <person name="Zhu Q."/>
            <person name="Mitros T."/>
            <person name="Hellsten U."/>
            <person name="Loque D."/>
            <person name="Otillar R."/>
            <person name="Salamov A."/>
            <person name="Schmutz J."/>
            <person name="Shapiro H."/>
            <person name="Lindquist E."/>
            <person name="Lucas S."/>
            <person name="Rokhsar D."/>
            <person name="Grigoriev I.V."/>
        </authorList>
    </citation>
    <scope>NUCLEOTIDE SEQUENCE [LARGE SCALE GENOMIC DNA]</scope>
</reference>
<dbReference type="Gramene" id="EFJ36854">
    <property type="protein sequence ID" value="EFJ36854"/>
    <property type="gene ID" value="SELMODRAFT_76590"/>
</dbReference>
<dbReference type="OMA" id="DWKIMAG"/>
<gene>
    <name evidence="5" type="ORF">SELMODRAFT_76590</name>
</gene>
<dbReference type="HOGENOM" id="CLU_026673_3_3_1"/>
<dbReference type="AlphaFoldDB" id="D8QS05"/>
<evidence type="ECO:0000256" key="3">
    <source>
        <dbReference type="ARBA" id="ARBA00023027"/>
    </source>
</evidence>
<dbReference type="PANTHER" id="PTHR44573:SF1">
    <property type="entry name" value="NADPH-DEPENDENT ALKENAL_ONE OXIDOREDUCTASE, CHLOROPLASTIC"/>
    <property type="match status" value="1"/>
</dbReference>
<dbReference type="CDD" id="cd05289">
    <property type="entry name" value="MDR_like_2"/>
    <property type="match status" value="1"/>
</dbReference>
<evidence type="ECO:0000313" key="5">
    <source>
        <dbReference type="EMBL" id="EFJ36854.1"/>
    </source>
</evidence>
<dbReference type="FunCoup" id="D8QS05">
    <property type="interactions" value="818"/>
</dbReference>
<dbReference type="InterPro" id="IPR002364">
    <property type="entry name" value="Quin_OxRdtase/zeta-crystal_CS"/>
</dbReference>
<keyword evidence="2" id="KW-0560">Oxidoreductase</keyword>
<dbReference type="InParanoid" id="D8QS05"/>
<dbReference type="PROSITE" id="PS01162">
    <property type="entry name" value="QOR_ZETA_CRYSTAL"/>
    <property type="match status" value="1"/>
</dbReference>
<dbReference type="Gene3D" id="3.90.180.10">
    <property type="entry name" value="Medium-chain alcohol dehydrogenases, catalytic domain"/>
    <property type="match status" value="1"/>
</dbReference>
<dbReference type="KEGG" id="smo:SELMODRAFT_76590"/>
<sequence>MASTVAAIPSLHKAWVYKEYGAAKDVLKLEELPVPPLAPDQVLVKVHAAALNPVDFKRRLGKFKATDSDLPTVPGYDVAGVVAKVGSEVSSLKQGDEVYGDISEFALDKPKQWGSIAQYTAVEEKLLAIKPRNLSFIQAASLPLAIQTAQEGFDKAKLRAGQSVLVLGGAGGVGSLAIQLAKFVYGASLVAATTSTPKLGLVKSLGADIVIDYKEKNFEDMPERYDVVFDAVGMFWEPKGTNVVKEGGTAVVLTGPVNPPGFRFVVTSNGSNLVRLKDFLESGTVKPVIDPKGPFDFGSVVDAFCYLEGGRACGKVVISVLQ</sequence>
<evidence type="ECO:0000313" key="6">
    <source>
        <dbReference type="Proteomes" id="UP000001514"/>
    </source>
</evidence>
<dbReference type="Pfam" id="PF08240">
    <property type="entry name" value="ADH_N"/>
    <property type="match status" value="1"/>
</dbReference>